<dbReference type="Pfam" id="PF00329">
    <property type="entry name" value="Complex1_30kDa"/>
    <property type="match status" value="1"/>
</dbReference>
<evidence type="ECO:0000313" key="2">
    <source>
        <dbReference type="EMBL" id="RLG69783.1"/>
    </source>
</evidence>
<evidence type="ECO:0000259" key="1">
    <source>
        <dbReference type="Pfam" id="PF00329"/>
    </source>
</evidence>
<reference evidence="2 3" key="1">
    <citation type="submission" date="2018-06" db="EMBL/GenBank/DDBJ databases">
        <title>Extensive metabolic versatility and redundancy in microbially diverse, dynamic hydrothermal sediments.</title>
        <authorList>
            <person name="Dombrowski N."/>
            <person name="Teske A."/>
            <person name="Baker B.J."/>
        </authorList>
    </citation>
    <scope>NUCLEOTIDE SEQUENCE [LARGE SCALE GENOMIC DNA]</scope>
    <source>
        <strain evidence="2">B9_G13</strain>
    </source>
</reference>
<organism evidence="2 3">
    <name type="scientific">Candidatus Iainarchaeum sp</name>
    <dbReference type="NCBI Taxonomy" id="3101447"/>
    <lineage>
        <taxon>Archaea</taxon>
        <taxon>Candidatus Iainarchaeota</taxon>
        <taxon>Candidatus Iainarchaeia</taxon>
        <taxon>Candidatus Iainarchaeales</taxon>
        <taxon>Candidatus Iainarchaeaceae</taxon>
        <taxon>Candidatus Iainarchaeum</taxon>
    </lineage>
</organism>
<dbReference type="Proteomes" id="UP000277633">
    <property type="component" value="Unassembled WGS sequence"/>
</dbReference>
<dbReference type="AlphaFoldDB" id="A0A497JG30"/>
<dbReference type="Gene3D" id="3.30.460.80">
    <property type="entry name" value="NADH:ubiquinone oxidoreductase, 30kDa subunit"/>
    <property type="match status" value="1"/>
</dbReference>
<dbReference type="SUPFAM" id="SSF143243">
    <property type="entry name" value="Nqo5-like"/>
    <property type="match status" value="1"/>
</dbReference>
<dbReference type="InterPro" id="IPR037232">
    <property type="entry name" value="NADH_quin_OxRdtase_su_C/D-like"/>
</dbReference>
<comment type="caution">
    <text evidence="2">The sequence shown here is derived from an EMBL/GenBank/DDBJ whole genome shotgun (WGS) entry which is preliminary data.</text>
</comment>
<proteinExistence type="predicted"/>
<protein>
    <submittedName>
        <fullName evidence="2">Hydrogenase</fullName>
    </submittedName>
</protein>
<sequence>MNAEEFIEKLKKELGKDVSNFKVVTTEHGLSKSKAYRVWADADSKNFKNVVKKLFSLQEYPHFSVSSGFDAGKTIEILLHFALNYANPKALVLFTLRVKLPKQRPKMKTITDLIPGAMISEKEKREFFGIKIEGLAPGKMFLDDSLSGVYPWRRDSKGADKIAKNLHSGDAIE</sequence>
<feature type="domain" description="NADH:ubiquinone oxidoreductase 30kDa subunit" evidence="1">
    <location>
        <begin position="43"/>
        <end position="159"/>
    </location>
</feature>
<dbReference type="InterPro" id="IPR001268">
    <property type="entry name" value="NADH_UbQ_OxRdtase_30kDa_su"/>
</dbReference>
<dbReference type="GO" id="GO:0008137">
    <property type="term" value="F:NADH dehydrogenase (ubiquinone) activity"/>
    <property type="evidence" value="ECO:0007669"/>
    <property type="project" value="InterPro"/>
</dbReference>
<dbReference type="EMBL" id="QMWO01000047">
    <property type="protein sequence ID" value="RLG69783.1"/>
    <property type="molecule type" value="Genomic_DNA"/>
</dbReference>
<gene>
    <name evidence="2" type="ORF">DRO07_01655</name>
</gene>
<accession>A0A497JG30</accession>
<evidence type="ECO:0000313" key="3">
    <source>
        <dbReference type="Proteomes" id="UP000277633"/>
    </source>
</evidence>
<name>A0A497JG30_9ARCH</name>